<keyword evidence="2" id="KW-1185">Reference proteome</keyword>
<name>A0A367IXJ1_RHIAZ</name>
<reference evidence="1 2" key="1">
    <citation type="journal article" date="2018" name="G3 (Bethesda)">
        <title>Phylogenetic and Phylogenomic Definition of Rhizopus Species.</title>
        <authorList>
            <person name="Gryganskyi A.P."/>
            <person name="Golan J."/>
            <person name="Dolatabadi S."/>
            <person name="Mondo S."/>
            <person name="Robb S."/>
            <person name="Idnurm A."/>
            <person name="Muszewska A."/>
            <person name="Steczkiewicz K."/>
            <person name="Masonjones S."/>
            <person name="Liao H.L."/>
            <person name="Gajdeczka M.T."/>
            <person name="Anike F."/>
            <person name="Vuek A."/>
            <person name="Anishchenko I.M."/>
            <person name="Voigt K."/>
            <person name="de Hoog G.S."/>
            <person name="Smith M.E."/>
            <person name="Heitman J."/>
            <person name="Vilgalys R."/>
            <person name="Stajich J.E."/>
        </authorList>
    </citation>
    <scope>NUCLEOTIDE SEQUENCE [LARGE SCALE GENOMIC DNA]</scope>
    <source>
        <strain evidence="1 2">CBS 357.93</strain>
    </source>
</reference>
<protein>
    <submittedName>
        <fullName evidence="1">Uncharacterized protein</fullName>
    </submittedName>
</protein>
<dbReference type="OrthoDB" id="550575at2759"/>
<evidence type="ECO:0000313" key="2">
    <source>
        <dbReference type="Proteomes" id="UP000252139"/>
    </source>
</evidence>
<sequence length="322" mass="36701">MRGLGRLSFSFFATFVMEDSKSHIRSLYTICLEYIVNHNESLTALDHVPFHPFASDIIHGIFQSKKQLEKTTLSIFGKTYGQYLLRHTPPEWTSIQFSYFKLAGSSTIVLGFISQHFPMFVTRLDMSYTDIQDKHISLLNGFKHLSVLNLRGARLLSDSAVSDLSAMVIHKGLPALEEISLSDIPSITDKSLKHIGKMESLCYIDLTSTSVTGQVADMYLIKLGFTKTDEKRHLQQPSPCIKLHQDILDMVLASTDFVRGTNMPIKPSTSLSRNLCYKRAQAHVKQVQKRKLSYDDNKRKKVRNELNLDIYFDSIVNEFLQD</sequence>
<proteinExistence type="predicted"/>
<dbReference type="InterPro" id="IPR032675">
    <property type="entry name" value="LRR_dom_sf"/>
</dbReference>
<organism evidence="1 2">
    <name type="scientific">Rhizopus azygosporus</name>
    <name type="common">Rhizopus microsporus var. azygosporus</name>
    <dbReference type="NCBI Taxonomy" id="86630"/>
    <lineage>
        <taxon>Eukaryota</taxon>
        <taxon>Fungi</taxon>
        <taxon>Fungi incertae sedis</taxon>
        <taxon>Mucoromycota</taxon>
        <taxon>Mucoromycotina</taxon>
        <taxon>Mucoromycetes</taxon>
        <taxon>Mucorales</taxon>
        <taxon>Mucorineae</taxon>
        <taxon>Rhizopodaceae</taxon>
        <taxon>Rhizopus</taxon>
    </lineage>
</organism>
<dbReference type="EMBL" id="PJQL01003015">
    <property type="protein sequence ID" value="RCH82433.1"/>
    <property type="molecule type" value="Genomic_DNA"/>
</dbReference>
<dbReference type="Proteomes" id="UP000252139">
    <property type="component" value="Unassembled WGS sequence"/>
</dbReference>
<accession>A0A367IXJ1</accession>
<dbReference type="AlphaFoldDB" id="A0A367IXJ1"/>
<dbReference type="SUPFAM" id="SSF52047">
    <property type="entry name" value="RNI-like"/>
    <property type="match status" value="1"/>
</dbReference>
<dbReference type="Gene3D" id="3.80.10.10">
    <property type="entry name" value="Ribonuclease Inhibitor"/>
    <property type="match status" value="1"/>
</dbReference>
<gene>
    <name evidence="1" type="ORF">CU097_006056</name>
</gene>
<dbReference type="STRING" id="86630.A0A367IXJ1"/>
<evidence type="ECO:0000313" key="1">
    <source>
        <dbReference type="EMBL" id="RCH82433.1"/>
    </source>
</evidence>
<comment type="caution">
    <text evidence="1">The sequence shown here is derived from an EMBL/GenBank/DDBJ whole genome shotgun (WGS) entry which is preliminary data.</text>
</comment>